<sequence>MIDASSGGALMNKMLEEAWELIETVADADQHFNRRTTSKGIYEVTPSDSTVLAKSLVEILQVLGLDLVNHVWAKSGTWSKRGLGVVSL</sequence>
<name>A0ABU6WWD5_9FABA</name>
<dbReference type="EMBL" id="JASCZI010183036">
    <property type="protein sequence ID" value="MED6188968.1"/>
    <property type="molecule type" value="Genomic_DNA"/>
</dbReference>
<accession>A0ABU6WWD5</accession>
<evidence type="ECO:0000313" key="1">
    <source>
        <dbReference type="EMBL" id="MED6188968.1"/>
    </source>
</evidence>
<evidence type="ECO:0000313" key="2">
    <source>
        <dbReference type="Proteomes" id="UP001341840"/>
    </source>
</evidence>
<protein>
    <submittedName>
        <fullName evidence="1">Uncharacterized protein</fullName>
    </submittedName>
</protein>
<gene>
    <name evidence="1" type="ORF">PIB30_091051</name>
</gene>
<proteinExistence type="predicted"/>
<comment type="caution">
    <text evidence="1">The sequence shown here is derived from an EMBL/GenBank/DDBJ whole genome shotgun (WGS) entry which is preliminary data.</text>
</comment>
<reference evidence="1 2" key="1">
    <citation type="journal article" date="2023" name="Plants (Basel)">
        <title>Bridging the Gap: Combining Genomics and Transcriptomics Approaches to Understand Stylosanthes scabra, an Orphan Legume from the Brazilian Caatinga.</title>
        <authorList>
            <person name="Ferreira-Neto J.R.C."/>
            <person name="da Silva M.D."/>
            <person name="Binneck E."/>
            <person name="de Melo N.F."/>
            <person name="da Silva R.H."/>
            <person name="de Melo A.L.T.M."/>
            <person name="Pandolfi V."/>
            <person name="Bustamante F.O."/>
            <person name="Brasileiro-Vidal A.C."/>
            <person name="Benko-Iseppon A.M."/>
        </authorList>
    </citation>
    <scope>NUCLEOTIDE SEQUENCE [LARGE SCALE GENOMIC DNA]</scope>
    <source>
        <tissue evidence="1">Leaves</tissue>
    </source>
</reference>
<keyword evidence="2" id="KW-1185">Reference proteome</keyword>
<dbReference type="Proteomes" id="UP001341840">
    <property type="component" value="Unassembled WGS sequence"/>
</dbReference>
<organism evidence="1 2">
    <name type="scientific">Stylosanthes scabra</name>
    <dbReference type="NCBI Taxonomy" id="79078"/>
    <lineage>
        <taxon>Eukaryota</taxon>
        <taxon>Viridiplantae</taxon>
        <taxon>Streptophyta</taxon>
        <taxon>Embryophyta</taxon>
        <taxon>Tracheophyta</taxon>
        <taxon>Spermatophyta</taxon>
        <taxon>Magnoliopsida</taxon>
        <taxon>eudicotyledons</taxon>
        <taxon>Gunneridae</taxon>
        <taxon>Pentapetalae</taxon>
        <taxon>rosids</taxon>
        <taxon>fabids</taxon>
        <taxon>Fabales</taxon>
        <taxon>Fabaceae</taxon>
        <taxon>Papilionoideae</taxon>
        <taxon>50 kb inversion clade</taxon>
        <taxon>dalbergioids sensu lato</taxon>
        <taxon>Dalbergieae</taxon>
        <taxon>Pterocarpus clade</taxon>
        <taxon>Stylosanthes</taxon>
    </lineage>
</organism>